<keyword evidence="3" id="KW-1185">Reference proteome</keyword>
<dbReference type="AlphaFoldDB" id="A0A0F5K2V7"/>
<comment type="caution">
    <text evidence="2">The sequence shown here is derived from an EMBL/GenBank/DDBJ whole genome shotgun (WGS) entry which is preliminary data.</text>
</comment>
<proteinExistence type="predicted"/>
<reference evidence="2 3" key="1">
    <citation type="submission" date="2015-03" db="EMBL/GenBank/DDBJ databases">
        <title>Draft Genome Sequence of Burkholderia andropogonis type strain ICMP2807, isolated from Sorghum bicolor.</title>
        <authorList>
            <person name="Lopes-Santos L."/>
            <person name="Castro D.B."/>
            <person name="Ottoboni L.M."/>
            <person name="Park D."/>
            <person name="Weirc B.S."/>
            <person name="Destefano S.A."/>
        </authorList>
    </citation>
    <scope>NUCLEOTIDE SEQUENCE [LARGE SCALE GENOMIC DNA]</scope>
    <source>
        <strain evidence="2 3">ICMP2807</strain>
    </source>
</reference>
<sequence length="72" mass="7995">MDEHGRATRSAMNETTANMAVVCPARWHDGTAHQRQRLIVGALLPWNRFRHKAKHGPREANGDAEPITPSVA</sequence>
<dbReference type="Proteomes" id="UP000033618">
    <property type="component" value="Unassembled WGS sequence"/>
</dbReference>
<dbReference type="PATRIC" id="fig|28092.6.peg.1379"/>
<protein>
    <submittedName>
        <fullName evidence="2">Uncharacterized protein</fullName>
    </submittedName>
</protein>
<gene>
    <name evidence="2" type="ORF">WM40_05795</name>
</gene>
<evidence type="ECO:0000313" key="2">
    <source>
        <dbReference type="EMBL" id="KKB64428.1"/>
    </source>
</evidence>
<evidence type="ECO:0000256" key="1">
    <source>
        <dbReference type="SAM" id="MobiDB-lite"/>
    </source>
</evidence>
<accession>A0A0F5K2V7</accession>
<feature type="region of interest" description="Disordered" evidence="1">
    <location>
        <begin position="53"/>
        <end position="72"/>
    </location>
</feature>
<dbReference type="STRING" id="28092.WM40_05795"/>
<name>A0A0F5K2V7_9BURK</name>
<organism evidence="2 3">
    <name type="scientific">Robbsia andropogonis</name>
    <dbReference type="NCBI Taxonomy" id="28092"/>
    <lineage>
        <taxon>Bacteria</taxon>
        <taxon>Pseudomonadati</taxon>
        <taxon>Pseudomonadota</taxon>
        <taxon>Betaproteobacteria</taxon>
        <taxon>Burkholderiales</taxon>
        <taxon>Burkholderiaceae</taxon>
        <taxon>Robbsia</taxon>
    </lineage>
</organism>
<evidence type="ECO:0000313" key="3">
    <source>
        <dbReference type="Proteomes" id="UP000033618"/>
    </source>
</evidence>
<dbReference type="EMBL" id="LAQU01000004">
    <property type="protein sequence ID" value="KKB64428.1"/>
    <property type="molecule type" value="Genomic_DNA"/>
</dbReference>